<dbReference type="PANTHER" id="PTHR43343:SF3">
    <property type="entry name" value="PROTEASE DO-LIKE 8, CHLOROPLASTIC"/>
    <property type="match status" value="1"/>
</dbReference>
<dbReference type="InterPro" id="IPR001940">
    <property type="entry name" value="Peptidase_S1C"/>
</dbReference>
<dbReference type="Gene3D" id="2.40.10.120">
    <property type="match status" value="1"/>
</dbReference>
<comment type="caution">
    <text evidence="5">The sequence shown here is derived from an EMBL/GenBank/DDBJ whole genome shotgun (WGS) entry which is preliminary data.</text>
</comment>
<dbReference type="Gene3D" id="2.30.42.10">
    <property type="match status" value="1"/>
</dbReference>
<feature type="domain" description="PDZ" evidence="4">
    <location>
        <begin position="298"/>
        <end position="395"/>
    </location>
</feature>
<dbReference type="Pfam" id="PF13365">
    <property type="entry name" value="Trypsin_2"/>
    <property type="match status" value="1"/>
</dbReference>
<reference evidence="5" key="2">
    <citation type="journal article" date="2021" name="PeerJ">
        <title>Extensive microbial diversity within the chicken gut microbiome revealed by metagenomics and culture.</title>
        <authorList>
            <person name="Gilroy R."/>
            <person name="Ravi A."/>
            <person name="Getino M."/>
            <person name="Pursley I."/>
            <person name="Horton D.L."/>
            <person name="Alikhan N.F."/>
            <person name="Baker D."/>
            <person name="Gharbi K."/>
            <person name="Hall N."/>
            <person name="Watson M."/>
            <person name="Adriaenssens E.M."/>
            <person name="Foster-Nyarko E."/>
            <person name="Jarju S."/>
            <person name="Secka A."/>
            <person name="Antonio M."/>
            <person name="Oren A."/>
            <person name="Chaudhuri R.R."/>
            <person name="La Ragione R."/>
            <person name="Hildebrand F."/>
            <person name="Pallen M.J."/>
        </authorList>
    </citation>
    <scope>NUCLEOTIDE SEQUENCE</scope>
    <source>
        <strain evidence="5">14700</strain>
    </source>
</reference>
<name>A0A9D9NCQ0_9SPIO</name>
<dbReference type="SMART" id="SM00228">
    <property type="entry name" value="PDZ"/>
    <property type="match status" value="1"/>
</dbReference>
<feature type="transmembrane region" description="Helical" evidence="3">
    <location>
        <begin position="12"/>
        <end position="31"/>
    </location>
</feature>
<dbReference type="InterPro" id="IPR001478">
    <property type="entry name" value="PDZ"/>
</dbReference>
<dbReference type="GO" id="GO:0006508">
    <property type="term" value="P:proteolysis"/>
    <property type="evidence" value="ECO:0007669"/>
    <property type="project" value="UniProtKB-KW"/>
</dbReference>
<keyword evidence="3" id="KW-0472">Membrane</keyword>
<dbReference type="EMBL" id="JADIMF010000033">
    <property type="protein sequence ID" value="MBO8468589.1"/>
    <property type="molecule type" value="Genomic_DNA"/>
</dbReference>
<dbReference type="SUPFAM" id="SSF50156">
    <property type="entry name" value="PDZ domain-like"/>
    <property type="match status" value="1"/>
</dbReference>
<keyword evidence="1" id="KW-0645">Protease</keyword>
<dbReference type="GO" id="GO:0004252">
    <property type="term" value="F:serine-type endopeptidase activity"/>
    <property type="evidence" value="ECO:0007669"/>
    <property type="project" value="InterPro"/>
</dbReference>
<protein>
    <submittedName>
        <fullName evidence="5">Trypsin-like peptidase domain-containing protein</fullName>
    </submittedName>
</protein>
<evidence type="ECO:0000256" key="2">
    <source>
        <dbReference type="ARBA" id="ARBA00022801"/>
    </source>
</evidence>
<proteinExistence type="predicted"/>
<accession>A0A9D9NCQ0</accession>
<evidence type="ECO:0000256" key="3">
    <source>
        <dbReference type="SAM" id="Phobius"/>
    </source>
</evidence>
<reference evidence="5" key="1">
    <citation type="submission" date="2020-10" db="EMBL/GenBank/DDBJ databases">
        <authorList>
            <person name="Gilroy R."/>
        </authorList>
    </citation>
    <scope>NUCLEOTIDE SEQUENCE</scope>
    <source>
        <strain evidence="5">14700</strain>
    </source>
</reference>
<sequence length="418" mass="44445">MKKNPKTPREIIIIAVSVVLAVVIFVLLTLWTRVLTKAEQSEMLRSALSAVIEEKGEKGLLEAAGVPVDDIHYSYEDLPLFADGNPSWEFTDEEKRGIAIYRKASPSVVQIVSASELSDAGQGAGVIISPDGYIVTNRHVVGTSSDFTVRFYDGSIADASLVGSDSLLDIAVIKADRDNLDAIDIGSSSELVIGSSVYAIGHPYGYTWSITRGIVSGLDRMVFRDNGAVIPSLIQTDAFINPGNSGGPLISSSGHMAGLVSSIYSRSGSAEGISFAIPVERVMDAAASIIDTGSVHRGWLDILSVELNEQIAEYSSLPVRKGILVSQVVPGGGADKGGIRGGNEAVQYGQSIIYLGGDVIIAINGKSIDGYEDYFSALFNTKPGDSVDVTVMRGGKETVLKGVKLVEQTEDNSRWLVR</sequence>
<evidence type="ECO:0000313" key="5">
    <source>
        <dbReference type="EMBL" id="MBO8468589.1"/>
    </source>
</evidence>
<evidence type="ECO:0000256" key="1">
    <source>
        <dbReference type="ARBA" id="ARBA00022670"/>
    </source>
</evidence>
<keyword evidence="3" id="KW-1133">Transmembrane helix</keyword>
<evidence type="ECO:0000259" key="4">
    <source>
        <dbReference type="SMART" id="SM00228"/>
    </source>
</evidence>
<dbReference type="InterPro" id="IPR009003">
    <property type="entry name" value="Peptidase_S1_PA"/>
</dbReference>
<evidence type="ECO:0000313" key="6">
    <source>
        <dbReference type="Proteomes" id="UP000810292"/>
    </source>
</evidence>
<organism evidence="5 6">
    <name type="scientific">Candidatus Ornithospirochaeta stercoravium</name>
    <dbReference type="NCBI Taxonomy" id="2840897"/>
    <lineage>
        <taxon>Bacteria</taxon>
        <taxon>Pseudomonadati</taxon>
        <taxon>Spirochaetota</taxon>
        <taxon>Spirochaetia</taxon>
        <taxon>Spirochaetales</taxon>
        <taxon>Spirochaetaceae</taxon>
        <taxon>Spirochaetaceae incertae sedis</taxon>
        <taxon>Candidatus Ornithospirochaeta</taxon>
    </lineage>
</organism>
<dbReference type="PANTHER" id="PTHR43343">
    <property type="entry name" value="PEPTIDASE S12"/>
    <property type="match status" value="1"/>
</dbReference>
<keyword evidence="3" id="KW-0812">Transmembrane</keyword>
<dbReference type="InterPro" id="IPR051201">
    <property type="entry name" value="Chloro_Bact_Ser_Proteases"/>
</dbReference>
<dbReference type="SUPFAM" id="SSF50494">
    <property type="entry name" value="Trypsin-like serine proteases"/>
    <property type="match status" value="1"/>
</dbReference>
<dbReference type="Pfam" id="PF13180">
    <property type="entry name" value="PDZ_2"/>
    <property type="match status" value="1"/>
</dbReference>
<dbReference type="Proteomes" id="UP000810292">
    <property type="component" value="Unassembled WGS sequence"/>
</dbReference>
<keyword evidence="2" id="KW-0378">Hydrolase</keyword>
<dbReference type="AlphaFoldDB" id="A0A9D9NCQ0"/>
<gene>
    <name evidence="5" type="ORF">IAA72_02240</name>
</gene>
<dbReference type="PRINTS" id="PR00834">
    <property type="entry name" value="PROTEASES2C"/>
</dbReference>
<dbReference type="InterPro" id="IPR036034">
    <property type="entry name" value="PDZ_sf"/>
</dbReference>